<evidence type="ECO:0000256" key="1">
    <source>
        <dbReference type="SAM" id="SignalP"/>
    </source>
</evidence>
<proteinExistence type="evidence at transcript level"/>
<feature type="signal peptide" evidence="1">
    <location>
        <begin position="1"/>
        <end position="21"/>
    </location>
</feature>
<reference evidence="2" key="1">
    <citation type="journal article" date="2014" name="PLoS Pathog.">
        <title>Expression profiling during Arabidopsis/downy mildew interaction reveals a highly-expressed effector that attenuates responses to salicylic acid.</title>
        <authorList>
            <person name="Asai S."/>
            <person name="Rallapalli G."/>
            <person name="Piquerez S.J.M."/>
            <person name="Caillaud M.C."/>
            <person name="Furzer O.J."/>
            <person name="Ishaque N."/>
            <person name="Wirthmueller L."/>
            <person name="Fabro G."/>
            <person name="Shirasu K."/>
            <person name="Jones J.D.G."/>
        </authorList>
    </citation>
    <scope>NUCLEOTIDE SEQUENCE</scope>
    <source>
        <strain evidence="2">Emoy2</strain>
    </source>
</reference>
<protein>
    <submittedName>
        <fullName evidence="2">RxLR effector candidate protein</fullName>
    </submittedName>
</protein>
<gene>
    <name evidence="2" type="primary">HaRxLL72</name>
</gene>
<dbReference type="AlphaFoldDB" id="A0A090B8K9"/>
<organism evidence="2">
    <name type="scientific">Hyaloperonospora arabidopsidis (strain Emoy2)</name>
    <name type="common">Downy mildew agent</name>
    <name type="synonym">Peronospora arabidopsidis</name>
    <dbReference type="NCBI Taxonomy" id="559515"/>
    <lineage>
        <taxon>Eukaryota</taxon>
        <taxon>Sar</taxon>
        <taxon>Stramenopiles</taxon>
        <taxon>Oomycota</taxon>
        <taxon>Peronosporomycetes</taxon>
        <taxon>Peronosporales</taxon>
        <taxon>Peronosporaceae</taxon>
        <taxon>Hyaloperonospora</taxon>
    </lineage>
</organism>
<sequence>MRFASVLFMIFSVILTYITTALEDSCSTLPAAKFPARLLSSTDFSQGINVAQLLELHETTDAEERSLFTPGSVIDNVTSLP</sequence>
<feature type="non-terminal residue" evidence="2">
    <location>
        <position position="81"/>
    </location>
</feature>
<accession>A0A090B8K9</accession>
<dbReference type="EMBL" id="AB922375">
    <property type="protein sequence ID" value="BAP68951.1"/>
    <property type="molecule type" value="mRNA"/>
</dbReference>
<name>A0A090B8K9_HYAAE</name>
<evidence type="ECO:0000313" key="2">
    <source>
        <dbReference type="EMBL" id="BAP68951.1"/>
    </source>
</evidence>
<keyword evidence="1" id="KW-0732">Signal</keyword>
<feature type="chain" id="PRO_5001853068" evidence="1">
    <location>
        <begin position="22"/>
        <end position="81"/>
    </location>
</feature>